<sequence length="214" mass="24377">MGHMEEVIEYEEPDVNHYIPHHCVFRPESNSTPLRVVYNASALTSSGKSLNFIQFNGGTIQDDLLSIMLRFRKHKFAFVADIKKMYRMVLIDPNKKYLLRILFKAGVNDPVKVYKLYTVTYGTTSAPFLATSVPRWILSEQSISVELHGFADASEQACGVVIYVKSINSYDDSVVKLRINKSRIAPLKFMTIPRLELCAAVLLSNLMRRVLRTL</sequence>
<name>A0A4Y2VYI2_ARAVE</name>
<dbReference type="PANTHER" id="PTHR47331">
    <property type="entry name" value="PHD-TYPE DOMAIN-CONTAINING PROTEIN"/>
    <property type="match status" value="1"/>
</dbReference>
<protein>
    <recommendedName>
        <fullName evidence="3">Reverse transcriptase domain-containing protein</fullName>
    </recommendedName>
</protein>
<evidence type="ECO:0000313" key="1">
    <source>
        <dbReference type="EMBL" id="GBO30199.1"/>
    </source>
</evidence>
<comment type="caution">
    <text evidence="1">The sequence shown here is derived from an EMBL/GenBank/DDBJ whole genome shotgun (WGS) entry which is preliminary data.</text>
</comment>
<evidence type="ECO:0008006" key="3">
    <source>
        <dbReference type="Google" id="ProtNLM"/>
    </source>
</evidence>
<dbReference type="AlphaFoldDB" id="A0A4Y2VYI2"/>
<dbReference type="Pfam" id="PF05380">
    <property type="entry name" value="Peptidase_A17"/>
    <property type="match status" value="1"/>
</dbReference>
<keyword evidence="2" id="KW-1185">Reference proteome</keyword>
<dbReference type="EMBL" id="BGPR01053378">
    <property type="protein sequence ID" value="GBO30199.1"/>
    <property type="molecule type" value="Genomic_DNA"/>
</dbReference>
<organism evidence="1 2">
    <name type="scientific">Araneus ventricosus</name>
    <name type="common">Orbweaver spider</name>
    <name type="synonym">Epeira ventricosa</name>
    <dbReference type="NCBI Taxonomy" id="182803"/>
    <lineage>
        <taxon>Eukaryota</taxon>
        <taxon>Metazoa</taxon>
        <taxon>Ecdysozoa</taxon>
        <taxon>Arthropoda</taxon>
        <taxon>Chelicerata</taxon>
        <taxon>Arachnida</taxon>
        <taxon>Araneae</taxon>
        <taxon>Araneomorphae</taxon>
        <taxon>Entelegynae</taxon>
        <taxon>Araneoidea</taxon>
        <taxon>Araneidae</taxon>
        <taxon>Araneus</taxon>
    </lineage>
</organism>
<dbReference type="GO" id="GO:0071897">
    <property type="term" value="P:DNA biosynthetic process"/>
    <property type="evidence" value="ECO:0007669"/>
    <property type="project" value="UniProtKB-ARBA"/>
</dbReference>
<dbReference type="Proteomes" id="UP000499080">
    <property type="component" value="Unassembled WGS sequence"/>
</dbReference>
<dbReference type="InterPro" id="IPR008042">
    <property type="entry name" value="Retrotrans_Pao"/>
</dbReference>
<reference evidence="1 2" key="1">
    <citation type="journal article" date="2019" name="Sci. Rep.">
        <title>Orb-weaving spider Araneus ventricosus genome elucidates the spidroin gene catalogue.</title>
        <authorList>
            <person name="Kono N."/>
            <person name="Nakamura H."/>
            <person name="Ohtoshi R."/>
            <person name="Moran D.A.P."/>
            <person name="Shinohara A."/>
            <person name="Yoshida Y."/>
            <person name="Fujiwara M."/>
            <person name="Mori M."/>
            <person name="Tomita M."/>
            <person name="Arakawa K."/>
        </authorList>
    </citation>
    <scope>NUCLEOTIDE SEQUENCE [LARGE SCALE GENOMIC DNA]</scope>
</reference>
<proteinExistence type="predicted"/>
<dbReference type="OrthoDB" id="8045623at2759"/>
<gene>
    <name evidence="1" type="ORF">AVEN_91229_1</name>
</gene>
<evidence type="ECO:0000313" key="2">
    <source>
        <dbReference type="Proteomes" id="UP000499080"/>
    </source>
</evidence>
<dbReference type="PANTHER" id="PTHR47331:SF1">
    <property type="entry name" value="GAG-LIKE PROTEIN"/>
    <property type="match status" value="1"/>
</dbReference>
<dbReference type="SUPFAM" id="SSF56672">
    <property type="entry name" value="DNA/RNA polymerases"/>
    <property type="match status" value="1"/>
</dbReference>
<accession>A0A4Y2VYI2</accession>
<dbReference type="InterPro" id="IPR043502">
    <property type="entry name" value="DNA/RNA_pol_sf"/>
</dbReference>